<gene>
    <name evidence="5" type="ORF">V5O48_003374</name>
</gene>
<dbReference type="InterPro" id="IPR037393">
    <property type="entry name" value="Bud22/SRFB1"/>
</dbReference>
<feature type="compositionally biased region" description="Acidic residues" evidence="3">
    <location>
        <begin position="192"/>
        <end position="222"/>
    </location>
</feature>
<feature type="compositionally biased region" description="Basic and acidic residues" evidence="3">
    <location>
        <begin position="343"/>
        <end position="352"/>
    </location>
</feature>
<comment type="caution">
    <text evidence="5">The sequence shown here is derived from an EMBL/GenBank/DDBJ whole genome shotgun (WGS) entry which is preliminary data.</text>
</comment>
<evidence type="ECO:0000256" key="1">
    <source>
        <dbReference type="ARBA" id="ARBA00023054"/>
    </source>
</evidence>
<protein>
    <recommendedName>
        <fullName evidence="4">Bud22 domain-containing protein</fullName>
    </recommendedName>
</protein>
<feature type="region of interest" description="Disordered" evidence="3">
    <location>
        <begin position="1"/>
        <end position="24"/>
    </location>
</feature>
<accession>A0ABR3FT23</accession>
<proteinExistence type="predicted"/>
<organism evidence="5 6">
    <name type="scientific">Marasmius crinis-equi</name>
    <dbReference type="NCBI Taxonomy" id="585013"/>
    <lineage>
        <taxon>Eukaryota</taxon>
        <taxon>Fungi</taxon>
        <taxon>Dikarya</taxon>
        <taxon>Basidiomycota</taxon>
        <taxon>Agaricomycotina</taxon>
        <taxon>Agaricomycetes</taxon>
        <taxon>Agaricomycetidae</taxon>
        <taxon>Agaricales</taxon>
        <taxon>Marasmiineae</taxon>
        <taxon>Marasmiaceae</taxon>
        <taxon>Marasmius</taxon>
    </lineage>
</organism>
<dbReference type="PANTHER" id="PTHR23325">
    <property type="entry name" value="SERUM RESPONSE FACTOR-BINDING"/>
    <property type="match status" value="1"/>
</dbReference>
<dbReference type="InterPro" id="IPR015158">
    <property type="entry name" value="Bud22_dom"/>
</dbReference>
<dbReference type="Proteomes" id="UP001465976">
    <property type="component" value="Unassembled WGS sequence"/>
</dbReference>
<feature type="compositionally biased region" description="Basic and acidic residues" evidence="3">
    <location>
        <begin position="306"/>
        <end position="315"/>
    </location>
</feature>
<evidence type="ECO:0000256" key="3">
    <source>
        <dbReference type="SAM" id="MobiDB-lite"/>
    </source>
</evidence>
<name>A0ABR3FT23_9AGAR</name>
<dbReference type="PANTHER" id="PTHR23325:SF1">
    <property type="entry name" value="SERUM RESPONSE FACTOR-BINDING PROTEIN 1"/>
    <property type="match status" value="1"/>
</dbReference>
<feature type="compositionally biased region" description="Polar residues" evidence="3">
    <location>
        <begin position="278"/>
        <end position="293"/>
    </location>
</feature>
<feature type="compositionally biased region" description="Acidic residues" evidence="3">
    <location>
        <begin position="230"/>
        <end position="240"/>
    </location>
</feature>
<sequence length="441" mass="48746">MMKGRQASKGIKRKRNDSFKEKDLNAKLVGKLHHDLREVRKAAKRAKTFEMQKLVKKLKGLRLKNTSEQDITEYESQLEQLKEISHEAVANTALKSKLSKDKELSNNQPIQAALTQELNANFLSPAQGATPAAKVQSRLLSSKILAAEVASALEDLRLVLHPSDALSADGGEEEGDALDSRPRKMKKLMGQNDDEGDVPMEVVDADPPDLGDMEDEADEVNSEYESGTIGDDEKEPDDDWEFHSLATDDNGEHMEEDLSESERVSSSKRAGSSSTSRPKVSTIESTFLPSLSTGFIRGDSSDLSDGEERAADPAVKKNRRGQRARRAIWEKKYGSNANHKKKEATESNERGRNRWSQNANSGGRGPDVKTTRFTGSKYPNRNQRGTGLAHPPEFNSGSATQAHAKPDQKALHPSWEAKRRLKEKMSVAIAPPPPGRKIKFS</sequence>
<reference evidence="5 6" key="1">
    <citation type="submission" date="2024-02" db="EMBL/GenBank/DDBJ databases">
        <title>A draft genome for the cacao thread blight pathogen Marasmius crinis-equi.</title>
        <authorList>
            <person name="Cohen S.P."/>
            <person name="Baruah I.K."/>
            <person name="Amoako-Attah I."/>
            <person name="Bukari Y."/>
            <person name="Meinhardt L.W."/>
            <person name="Bailey B.A."/>
        </authorList>
    </citation>
    <scope>NUCLEOTIDE SEQUENCE [LARGE SCALE GENOMIC DNA]</scope>
    <source>
        <strain evidence="5 6">GH-76</strain>
    </source>
</reference>
<dbReference type="EMBL" id="JBAHYK010000091">
    <property type="protein sequence ID" value="KAL0578631.1"/>
    <property type="molecule type" value="Genomic_DNA"/>
</dbReference>
<dbReference type="Pfam" id="PF09073">
    <property type="entry name" value="BUD22"/>
    <property type="match status" value="1"/>
</dbReference>
<feature type="compositionally biased region" description="Polar residues" evidence="3">
    <location>
        <begin position="371"/>
        <end position="385"/>
    </location>
</feature>
<keyword evidence="1 2" id="KW-0175">Coiled coil</keyword>
<evidence type="ECO:0000259" key="4">
    <source>
        <dbReference type="Pfam" id="PF09073"/>
    </source>
</evidence>
<evidence type="ECO:0000313" key="6">
    <source>
        <dbReference type="Proteomes" id="UP001465976"/>
    </source>
</evidence>
<evidence type="ECO:0000256" key="2">
    <source>
        <dbReference type="SAM" id="Coils"/>
    </source>
</evidence>
<feature type="compositionally biased region" description="Basic and acidic residues" evidence="3">
    <location>
        <begin position="404"/>
        <end position="418"/>
    </location>
</feature>
<feature type="coiled-coil region" evidence="2">
    <location>
        <begin position="64"/>
        <end position="91"/>
    </location>
</feature>
<feature type="compositionally biased region" description="Low complexity" evidence="3">
    <location>
        <begin position="267"/>
        <end position="277"/>
    </location>
</feature>
<evidence type="ECO:0000313" key="5">
    <source>
        <dbReference type="EMBL" id="KAL0578631.1"/>
    </source>
</evidence>
<keyword evidence="6" id="KW-1185">Reference proteome</keyword>
<feature type="domain" description="Bud22" evidence="4">
    <location>
        <begin position="32"/>
        <end position="440"/>
    </location>
</feature>
<feature type="region of interest" description="Disordered" evidence="3">
    <location>
        <begin position="165"/>
        <end position="441"/>
    </location>
</feature>
<feature type="compositionally biased region" description="Basic residues" evidence="3">
    <location>
        <begin position="316"/>
        <end position="326"/>
    </location>
</feature>